<dbReference type="EMBL" id="DS469608">
    <property type="protein sequence ID" value="EDO39365.1"/>
    <property type="molecule type" value="Genomic_DNA"/>
</dbReference>
<dbReference type="HOGENOM" id="CLU_041370_1_0_1"/>
<evidence type="ECO:0000313" key="3">
    <source>
        <dbReference type="EMBL" id="EDO39365.1"/>
    </source>
</evidence>
<evidence type="ECO:0000313" key="4">
    <source>
        <dbReference type="Proteomes" id="UP000001593"/>
    </source>
</evidence>
<feature type="coiled-coil region" evidence="1">
    <location>
        <begin position="133"/>
        <end position="164"/>
    </location>
</feature>
<accession>A7SAA3</accession>
<dbReference type="PANTHER" id="PTHR31198:SF1">
    <property type="entry name" value="CENTROSOMAL AT-AC SPLICING FACTOR"/>
    <property type="match status" value="1"/>
</dbReference>
<dbReference type="InParanoid" id="A7SAA3"/>
<dbReference type="PhylomeDB" id="A7SAA3"/>
<dbReference type="Pfam" id="PF14968">
    <property type="entry name" value="CCDC84"/>
    <property type="match status" value="1"/>
</dbReference>
<feature type="region of interest" description="Disordered" evidence="2">
    <location>
        <begin position="269"/>
        <end position="298"/>
    </location>
</feature>
<evidence type="ECO:0000256" key="2">
    <source>
        <dbReference type="SAM" id="MobiDB-lite"/>
    </source>
</evidence>
<name>A7SAA3_NEMVE</name>
<proteinExistence type="predicted"/>
<dbReference type="OMA" id="MIQDEYT"/>
<dbReference type="Proteomes" id="UP000001593">
    <property type="component" value="Unassembled WGS sequence"/>
</dbReference>
<feature type="region of interest" description="Disordered" evidence="2">
    <location>
        <begin position="312"/>
        <end position="367"/>
    </location>
</feature>
<dbReference type="InterPro" id="IPR028015">
    <property type="entry name" value="CCDC84-like"/>
</dbReference>
<gene>
    <name evidence="3" type="ORF">NEMVEDRAFT_v1g243929</name>
</gene>
<dbReference type="PANTHER" id="PTHR31198">
    <property type="entry name" value="COILED-COIL DOMAIN-CONTAINING PROTEIN 84"/>
    <property type="match status" value="1"/>
</dbReference>
<organism evidence="3 4">
    <name type="scientific">Nematostella vectensis</name>
    <name type="common">Starlet sea anemone</name>
    <dbReference type="NCBI Taxonomy" id="45351"/>
    <lineage>
        <taxon>Eukaryota</taxon>
        <taxon>Metazoa</taxon>
        <taxon>Cnidaria</taxon>
        <taxon>Anthozoa</taxon>
        <taxon>Hexacorallia</taxon>
        <taxon>Actiniaria</taxon>
        <taxon>Edwardsiidae</taxon>
        <taxon>Nematostella</taxon>
    </lineage>
</organism>
<feature type="compositionally biased region" description="Basic and acidic residues" evidence="2">
    <location>
        <begin position="350"/>
        <end position="360"/>
    </location>
</feature>
<dbReference type="STRING" id="45351.A7SAA3"/>
<keyword evidence="4" id="KW-1185">Reference proteome</keyword>
<reference evidence="3 4" key="1">
    <citation type="journal article" date="2007" name="Science">
        <title>Sea anemone genome reveals ancestral eumetazoan gene repertoire and genomic organization.</title>
        <authorList>
            <person name="Putnam N.H."/>
            <person name="Srivastava M."/>
            <person name="Hellsten U."/>
            <person name="Dirks B."/>
            <person name="Chapman J."/>
            <person name="Salamov A."/>
            <person name="Terry A."/>
            <person name="Shapiro H."/>
            <person name="Lindquist E."/>
            <person name="Kapitonov V.V."/>
            <person name="Jurka J."/>
            <person name="Genikhovich G."/>
            <person name="Grigoriev I.V."/>
            <person name="Lucas S.M."/>
            <person name="Steele R.E."/>
            <person name="Finnerty J.R."/>
            <person name="Technau U."/>
            <person name="Martindale M.Q."/>
            <person name="Rokhsar D.S."/>
        </authorList>
    </citation>
    <scope>NUCLEOTIDE SEQUENCE [LARGE SCALE GENOMIC DNA]</scope>
    <source>
        <strain evidence="4">CH2 X CH6</strain>
    </source>
</reference>
<evidence type="ECO:0000256" key="1">
    <source>
        <dbReference type="SAM" id="Coils"/>
    </source>
</evidence>
<protein>
    <recommendedName>
        <fullName evidence="5">Coiled-coil domain-containing protein 84</fullName>
    </recommendedName>
</protein>
<sequence>MADEEESLRDFAFCILCRKNHNQGRKHVYSRKHKTNLDRILNKFAKKIDEVREYLSKPAVENGELEPGAHFWCHFCARDVSKHVTNREVSITYGGVFEHLASEEHIKKLHKFFREHGADKDLKSKFTIEKEKFERYKIKVDEKLQEYENLVEDKRKEEAESIKKMEAVQHQICLQVCCYHQQPTTDLLRMKLCCHHLWCTTQYRMNWEYYRTPLDGMRVKGSGVEESINTGSSMLSGHAIRASDSEPEATFSGDLTVISIPNLPGVKGNVHTGATPPWLRDDDNDQSLPNDAGPQIGPSLEAFQKYAQNRNKLKQNPNRVGANFNREQDTSDEWLPSFGRLWNQGPRWQSRHEYRREKTSGKKHKKH</sequence>
<dbReference type="eggNOG" id="ENOG502QS8B">
    <property type="taxonomic scope" value="Eukaryota"/>
</dbReference>
<keyword evidence="1" id="KW-0175">Coiled coil</keyword>
<dbReference type="AlphaFoldDB" id="A7SAA3"/>
<evidence type="ECO:0008006" key="5">
    <source>
        <dbReference type="Google" id="ProtNLM"/>
    </source>
</evidence>